<dbReference type="InterPro" id="IPR003593">
    <property type="entry name" value="AAA+_ATPase"/>
</dbReference>
<evidence type="ECO:0000313" key="16">
    <source>
        <dbReference type="Proteomes" id="UP001612928"/>
    </source>
</evidence>
<protein>
    <recommendedName>
        <fullName evidence="11 12">DNA repair protein RadA</fullName>
    </recommendedName>
</protein>
<dbReference type="SUPFAM" id="SSF54211">
    <property type="entry name" value="Ribosomal protein S5 domain 2-like"/>
    <property type="match status" value="1"/>
</dbReference>
<dbReference type="InterPro" id="IPR004504">
    <property type="entry name" value="DNA_repair_RadA"/>
</dbReference>
<evidence type="ECO:0000259" key="14">
    <source>
        <dbReference type="PROSITE" id="PS50162"/>
    </source>
</evidence>
<keyword evidence="1 11" id="KW-0479">Metal-binding</keyword>
<dbReference type="RefSeq" id="WP_101790563.1">
    <property type="nucleotide sequence ID" value="NZ_JBITMB010000001.1"/>
</dbReference>
<keyword evidence="3 11" id="KW-0227">DNA damage</keyword>
<feature type="region of interest" description="Lon-protease-like" evidence="11">
    <location>
        <begin position="350"/>
        <end position="468"/>
    </location>
</feature>
<evidence type="ECO:0000256" key="6">
    <source>
        <dbReference type="ARBA" id="ARBA00022833"/>
    </source>
</evidence>
<dbReference type="Gene3D" id="3.30.230.10">
    <property type="match status" value="1"/>
</dbReference>
<comment type="domain">
    <text evidence="11">The middle region has homology to RecA with ATPase motifs including the RadA KNRFG motif, while the C-terminus is homologous to Lon protease.</text>
</comment>
<accession>A0ABW7ZXF2</accession>
<keyword evidence="5" id="KW-0378">Hydrolase</keyword>
<name>A0ABW7ZXF2_9ACTN</name>
<dbReference type="CDD" id="cd01121">
    <property type="entry name" value="RadA_SMS_N"/>
    <property type="match status" value="1"/>
</dbReference>
<proteinExistence type="inferred from homology"/>
<dbReference type="Pfam" id="PF13481">
    <property type="entry name" value="AAA_25"/>
    <property type="match status" value="1"/>
</dbReference>
<feature type="binding site" evidence="11">
    <location>
        <begin position="95"/>
        <end position="102"/>
    </location>
    <ligand>
        <name>ATP</name>
        <dbReference type="ChEBI" id="CHEBI:30616"/>
    </ligand>
</feature>
<keyword evidence="2 11" id="KW-0547">Nucleotide-binding</keyword>
<keyword evidence="10 11" id="KW-0234">DNA repair</keyword>
<sequence length="468" mass="49175">MAKTAPKPGYRCAECGWRTTKWVGRCGECQAWGTVDEEGARAGVNVVQAGATTAPAMPIGQVKAEVAAARSTGVAELDRVLGGGLVPGAVILLAGEPGIGKSTLLLEAAARMAEGETVLYVTGEESAAQVRLRADRIGAIRDRLYLAAETELSALVTHVEKVQPRLLVVDSVQTIGSAQATGVPGGVTQVREVAANLVRLAKERNMATVLVGHVTKEGSIAGPRTLEHLVDVVLNFEGDRHSRLRMVRAIKNRYGPTDEVGCFDLHERGIEGITDPSGLFVSRRSSPVPGTCVTVTVEGTRPLPAEVQALVARTEAQQPRRTSSGLDTYRVQMILAVLERRLNAKLGGCDVFTATVGGIKLADPAVDLSVMLAVASAAGDKPLPAGLVALGEVGLAGELRPVKDVRRRLSEAARLGFRRGLVPAGSLDEGGGKRNGQRSLVRVGPVAFAPGFEVVEAENVWDALTHVT</sequence>
<comment type="function">
    <text evidence="13">DNA-dependent ATPase involved in processing of recombination intermediates, plays a role in repairing DNA breaks. Stimulates the branch migration of RecA-mediated strand transfer reactions, allowing the 3' invading strand to extend heteroduplex DNA faster. Binds ssDNA in the presence of ADP but not other nucleotides, has ATPase activity that is stimulated by ssDNA and various branched DNA structures, but inhibited by SSB. Does not have RecA's homology-searching function.</text>
</comment>
<keyword evidence="9 11" id="KW-0238">DNA-binding</keyword>
<dbReference type="Gene3D" id="3.40.50.300">
    <property type="entry name" value="P-loop containing nucleotide triphosphate hydrolases"/>
    <property type="match status" value="1"/>
</dbReference>
<dbReference type="InterPro" id="IPR041166">
    <property type="entry name" value="Rubredoxin_2"/>
</dbReference>
<dbReference type="Proteomes" id="UP001612928">
    <property type="component" value="Unassembled WGS sequence"/>
</dbReference>
<organism evidence="15 16">
    <name type="scientific">Nonomuraea indica</name>
    <dbReference type="NCBI Taxonomy" id="1581193"/>
    <lineage>
        <taxon>Bacteria</taxon>
        <taxon>Bacillati</taxon>
        <taxon>Actinomycetota</taxon>
        <taxon>Actinomycetes</taxon>
        <taxon>Streptosporangiales</taxon>
        <taxon>Streptosporangiaceae</taxon>
        <taxon>Nonomuraea</taxon>
    </lineage>
</organism>
<evidence type="ECO:0000313" key="15">
    <source>
        <dbReference type="EMBL" id="MFI7439234.1"/>
    </source>
</evidence>
<evidence type="ECO:0000256" key="8">
    <source>
        <dbReference type="ARBA" id="ARBA00023016"/>
    </source>
</evidence>
<evidence type="ECO:0000256" key="9">
    <source>
        <dbReference type="ARBA" id="ARBA00023125"/>
    </source>
</evidence>
<evidence type="ECO:0000256" key="5">
    <source>
        <dbReference type="ARBA" id="ARBA00022801"/>
    </source>
</evidence>
<dbReference type="InterPro" id="IPR020588">
    <property type="entry name" value="RecA_ATP-bd"/>
</dbReference>
<keyword evidence="7 11" id="KW-0067">ATP-binding</keyword>
<reference evidence="15 16" key="1">
    <citation type="submission" date="2024-10" db="EMBL/GenBank/DDBJ databases">
        <title>The Natural Products Discovery Center: Release of the First 8490 Sequenced Strains for Exploring Actinobacteria Biosynthetic Diversity.</title>
        <authorList>
            <person name="Kalkreuter E."/>
            <person name="Kautsar S.A."/>
            <person name="Yang D."/>
            <person name="Bader C.D."/>
            <person name="Teijaro C.N."/>
            <person name="Fluegel L."/>
            <person name="Davis C.M."/>
            <person name="Simpson J.R."/>
            <person name="Lauterbach L."/>
            <person name="Steele A.D."/>
            <person name="Gui C."/>
            <person name="Meng S."/>
            <person name="Li G."/>
            <person name="Viehrig K."/>
            <person name="Ye F."/>
            <person name="Su P."/>
            <person name="Kiefer A.F."/>
            <person name="Nichols A."/>
            <person name="Cepeda A.J."/>
            <person name="Yan W."/>
            <person name="Fan B."/>
            <person name="Jiang Y."/>
            <person name="Adhikari A."/>
            <person name="Zheng C.-J."/>
            <person name="Schuster L."/>
            <person name="Cowan T.M."/>
            <person name="Smanski M.J."/>
            <person name="Chevrette M.G."/>
            <person name="De Carvalho L.P.S."/>
            <person name="Shen B."/>
        </authorList>
    </citation>
    <scope>NUCLEOTIDE SEQUENCE [LARGE SCALE GENOMIC DNA]</scope>
    <source>
        <strain evidence="15 16">NPDC049503</strain>
    </source>
</reference>
<evidence type="ECO:0000256" key="1">
    <source>
        <dbReference type="ARBA" id="ARBA00022723"/>
    </source>
</evidence>
<evidence type="ECO:0000256" key="11">
    <source>
        <dbReference type="HAMAP-Rule" id="MF_01498"/>
    </source>
</evidence>
<dbReference type="PRINTS" id="PR01874">
    <property type="entry name" value="DNAREPAIRADA"/>
</dbReference>
<comment type="similarity">
    <text evidence="11 13">Belongs to the RecA family. RadA subfamily.</text>
</comment>
<gene>
    <name evidence="11 15" type="primary">radA</name>
    <name evidence="15" type="ORF">ACIBP5_04630</name>
</gene>
<dbReference type="EMBL" id="JBITMB010000001">
    <property type="protein sequence ID" value="MFI7439234.1"/>
    <property type="molecule type" value="Genomic_DNA"/>
</dbReference>
<dbReference type="SUPFAM" id="SSF52540">
    <property type="entry name" value="P-loop containing nucleoside triphosphate hydrolases"/>
    <property type="match status" value="1"/>
</dbReference>
<keyword evidence="4 13" id="KW-0863">Zinc-finger</keyword>
<evidence type="ECO:0000256" key="13">
    <source>
        <dbReference type="RuleBase" id="RU003555"/>
    </source>
</evidence>
<evidence type="ECO:0000256" key="10">
    <source>
        <dbReference type="ARBA" id="ARBA00023204"/>
    </source>
</evidence>
<feature type="short sequence motif" description="RadA KNRFG motif" evidence="11">
    <location>
        <begin position="251"/>
        <end position="255"/>
    </location>
</feature>
<evidence type="ECO:0000256" key="3">
    <source>
        <dbReference type="ARBA" id="ARBA00022763"/>
    </source>
</evidence>
<feature type="domain" description="RecA family profile 1" evidence="14">
    <location>
        <begin position="66"/>
        <end position="214"/>
    </location>
</feature>
<keyword evidence="16" id="KW-1185">Reference proteome</keyword>
<evidence type="ECO:0000256" key="12">
    <source>
        <dbReference type="NCBIfam" id="TIGR00416"/>
    </source>
</evidence>
<dbReference type="NCBIfam" id="TIGR00416">
    <property type="entry name" value="sms"/>
    <property type="match status" value="1"/>
</dbReference>
<evidence type="ECO:0000256" key="4">
    <source>
        <dbReference type="ARBA" id="ARBA00022771"/>
    </source>
</evidence>
<keyword evidence="8 11" id="KW-0346">Stress response</keyword>
<dbReference type="Pfam" id="PF18073">
    <property type="entry name" value="Zn_ribbon_LapB"/>
    <property type="match status" value="1"/>
</dbReference>
<evidence type="ECO:0000256" key="2">
    <source>
        <dbReference type="ARBA" id="ARBA00022741"/>
    </source>
</evidence>
<evidence type="ECO:0000256" key="7">
    <source>
        <dbReference type="ARBA" id="ARBA00022840"/>
    </source>
</evidence>
<dbReference type="InterPro" id="IPR020568">
    <property type="entry name" value="Ribosomal_Su5_D2-typ_SF"/>
</dbReference>
<comment type="function">
    <text evidence="11">Plays a role in repairing double-strand DNA breaks, probably involving stabilizing or processing branched DNA or blocked replication forks.</text>
</comment>
<dbReference type="PANTHER" id="PTHR32472:SF10">
    <property type="entry name" value="DNA REPAIR PROTEIN RADA-LIKE PROTEIN"/>
    <property type="match status" value="1"/>
</dbReference>
<dbReference type="PROSITE" id="PS50162">
    <property type="entry name" value="RECA_2"/>
    <property type="match status" value="1"/>
</dbReference>
<keyword evidence="6 13" id="KW-0862">Zinc</keyword>
<dbReference type="InterPro" id="IPR027417">
    <property type="entry name" value="P-loop_NTPase"/>
</dbReference>
<dbReference type="HAMAP" id="MF_01498">
    <property type="entry name" value="RadA_bact"/>
    <property type="match status" value="1"/>
</dbReference>
<dbReference type="SMART" id="SM00382">
    <property type="entry name" value="AAA"/>
    <property type="match status" value="1"/>
</dbReference>
<dbReference type="PANTHER" id="PTHR32472">
    <property type="entry name" value="DNA REPAIR PROTEIN RADA"/>
    <property type="match status" value="1"/>
</dbReference>
<comment type="caution">
    <text evidence="15">The sequence shown here is derived from an EMBL/GenBank/DDBJ whole genome shotgun (WGS) entry which is preliminary data.</text>
</comment>
<dbReference type="InterPro" id="IPR014721">
    <property type="entry name" value="Ribsml_uS5_D2-typ_fold_subgr"/>
</dbReference>